<dbReference type="AlphaFoldDB" id="A0AAW6U373"/>
<keyword evidence="4" id="KW-1185">Reference proteome</keyword>
<accession>A0AAW6U373</accession>
<feature type="transmembrane region" description="Helical" evidence="1">
    <location>
        <begin position="138"/>
        <end position="157"/>
    </location>
</feature>
<gene>
    <name evidence="3" type="ORF">QJ522_20025</name>
</gene>
<reference evidence="3" key="1">
    <citation type="submission" date="2023-05" db="EMBL/GenBank/DDBJ databases">
        <title>Anaerotaeda fermentans gen. nov., sp. nov., a novel anaerobic planctomycete of the new family within the order Sedimentisphaerales isolated from Taman Peninsula, Russia.</title>
        <authorList>
            <person name="Khomyakova M.A."/>
            <person name="Merkel A.Y."/>
            <person name="Slobodkin A.I."/>
        </authorList>
    </citation>
    <scope>NUCLEOTIDE SEQUENCE</scope>
    <source>
        <strain evidence="3">M17dextr</strain>
    </source>
</reference>
<feature type="transmembrane region" description="Helical" evidence="1">
    <location>
        <begin position="107"/>
        <end position="126"/>
    </location>
</feature>
<feature type="transmembrane region" description="Helical" evidence="1">
    <location>
        <begin position="29"/>
        <end position="48"/>
    </location>
</feature>
<evidence type="ECO:0000313" key="3">
    <source>
        <dbReference type="EMBL" id="MDI6451360.1"/>
    </source>
</evidence>
<dbReference type="RefSeq" id="WP_349246767.1">
    <property type="nucleotide sequence ID" value="NZ_JASCXX010000034.1"/>
</dbReference>
<comment type="caution">
    <text evidence="3">The sequence shown here is derived from an EMBL/GenBank/DDBJ whole genome shotgun (WGS) entry which is preliminary data.</text>
</comment>
<feature type="transmembrane region" description="Helical" evidence="1">
    <location>
        <begin position="60"/>
        <end position="87"/>
    </location>
</feature>
<feature type="transmembrane region" description="Helical" evidence="1">
    <location>
        <begin position="187"/>
        <end position="204"/>
    </location>
</feature>
<dbReference type="Pfam" id="PF02517">
    <property type="entry name" value="Rce1-like"/>
    <property type="match status" value="1"/>
</dbReference>
<protein>
    <submittedName>
        <fullName evidence="3">Type II CAAX endopeptidase family protein</fullName>
    </submittedName>
</protein>
<evidence type="ECO:0000259" key="2">
    <source>
        <dbReference type="Pfam" id="PF02517"/>
    </source>
</evidence>
<evidence type="ECO:0000256" key="1">
    <source>
        <dbReference type="SAM" id="Phobius"/>
    </source>
</evidence>
<evidence type="ECO:0000313" key="4">
    <source>
        <dbReference type="Proteomes" id="UP001431776"/>
    </source>
</evidence>
<name>A0AAW6U373_9BACT</name>
<organism evidence="3 4">
    <name type="scientific">Anaerobaca lacustris</name>
    <dbReference type="NCBI Taxonomy" id="3044600"/>
    <lineage>
        <taxon>Bacteria</taxon>
        <taxon>Pseudomonadati</taxon>
        <taxon>Planctomycetota</taxon>
        <taxon>Phycisphaerae</taxon>
        <taxon>Sedimentisphaerales</taxon>
        <taxon>Anaerobacaceae</taxon>
        <taxon>Anaerobaca</taxon>
    </lineage>
</organism>
<keyword evidence="1" id="KW-0812">Transmembrane</keyword>
<feature type="transmembrane region" description="Helical" evidence="1">
    <location>
        <begin position="163"/>
        <end position="180"/>
    </location>
</feature>
<sequence>MRLVWVLSAAAAGLWFVMFSPWTRDVVPFWPAMAFSSGVLALAGLWLSRDALGEVFAFRCWHVSVGVVSALVLYLMFFVGHKIAAAILPFASDQVALVYRTRSQAELWLIAVLLFAWVGPAEEIFWRGYVQRRCGHRFSPLAGLVVTAAIYTLVHIWSFNFMLLAAAALCGLFWGAMFALSRSVWPALISHALWDVLIFVLLPVA</sequence>
<keyword evidence="1" id="KW-0472">Membrane</keyword>
<dbReference type="EMBL" id="JASCXX010000034">
    <property type="protein sequence ID" value="MDI6451360.1"/>
    <property type="molecule type" value="Genomic_DNA"/>
</dbReference>
<feature type="domain" description="CAAX prenyl protease 2/Lysostaphin resistance protein A-like" evidence="2">
    <location>
        <begin position="106"/>
        <end position="196"/>
    </location>
</feature>
<dbReference type="InterPro" id="IPR003675">
    <property type="entry name" value="Rce1/LyrA-like_dom"/>
</dbReference>
<proteinExistence type="predicted"/>
<dbReference type="GO" id="GO:0080120">
    <property type="term" value="P:CAAX-box protein maturation"/>
    <property type="evidence" value="ECO:0007669"/>
    <property type="project" value="UniProtKB-ARBA"/>
</dbReference>
<dbReference type="Proteomes" id="UP001431776">
    <property type="component" value="Unassembled WGS sequence"/>
</dbReference>
<keyword evidence="1" id="KW-1133">Transmembrane helix</keyword>
<dbReference type="GO" id="GO:0004175">
    <property type="term" value="F:endopeptidase activity"/>
    <property type="evidence" value="ECO:0007669"/>
    <property type="project" value="UniProtKB-ARBA"/>
</dbReference>